<name>A0A128EJ16_9BACT</name>
<accession>A0A128EJ16</accession>
<evidence type="ECO:0000313" key="2">
    <source>
        <dbReference type="EMBL" id="CZE48860.1"/>
    </source>
</evidence>
<proteinExistence type="predicted"/>
<reference evidence="2 3" key="1">
    <citation type="submission" date="2016-02" db="EMBL/GenBank/DDBJ databases">
        <authorList>
            <consortium name="Pathogen Informatics"/>
        </authorList>
    </citation>
    <scope>NUCLEOTIDE SEQUENCE [LARGE SCALE GENOMIC DNA]</scope>
    <source>
        <strain evidence="2 3">RC20</strain>
    </source>
</reference>
<dbReference type="OrthoDB" id="9799278at2"/>
<dbReference type="InterPro" id="IPR007345">
    <property type="entry name" value="Polysacch_pyruvyl_Trfase"/>
</dbReference>
<protein>
    <submittedName>
        <fullName evidence="2">Putative WfaX</fullName>
    </submittedName>
</protein>
<feature type="domain" description="Polysaccharide pyruvyl transferase" evidence="1">
    <location>
        <begin position="13"/>
        <end position="299"/>
    </location>
</feature>
<evidence type="ECO:0000259" key="1">
    <source>
        <dbReference type="Pfam" id="PF04230"/>
    </source>
</evidence>
<dbReference type="EMBL" id="FIZP01000011">
    <property type="protein sequence ID" value="CZE48860.1"/>
    <property type="molecule type" value="Genomic_DNA"/>
</dbReference>
<evidence type="ECO:0000313" key="3">
    <source>
        <dbReference type="Proteomes" id="UP000069632"/>
    </source>
</evidence>
<gene>
    <name evidence="2" type="ORF">ERS672216_01634</name>
</gene>
<sequence length="355" mass="41363">MKIAVLTFPLLNNYGGILQAFAMMKMLKNLGHEPMLVNLKLRIDIKFKIKYFIKRYLLCCFKKYRNPVDFAQNKNIKKFIKNNINPKTKKIYNIDELYALFNENNFNACIVGSDQVFALMGIYNFTGIYSLYFLHDNIIRIAYAASFGGDTYRGDKTKIDFYSKNLKKFELISVREKSGVEICNKIFGVEATHVLDPTMMINKNNYIKLFRYIKESKSEGKILAYILDKNGVKDNTIKNISKNKNLCIYEINDGKSTDNTVSIEGWIKAIYDAEIVITDSFHGCVFSIIFNKQFYCFINEERGADRFYSLLDIFNLRNRIIDNSTNFNNNINYNNINKLLLDFIEKSRSILKKSI</sequence>
<dbReference type="AlphaFoldDB" id="A0A128EJ16"/>
<dbReference type="Proteomes" id="UP000069632">
    <property type="component" value="Unassembled WGS sequence"/>
</dbReference>
<keyword evidence="3" id="KW-1185">Reference proteome</keyword>
<dbReference type="Pfam" id="PF04230">
    <property type="entry name" value="PS_pyruv_trans"/>
    <property type="match status" value="1"/>
</dbReference>
<dbReference type="RefSeq" id="WP_075540475.1">
    <property type="nucleotide sequence ID" value="NZ_CP053844.1"/>
</dbReference>
<organism evidence="2 3">
    <name type="scientific">Campylobacter geochelonis</name>
    <dbReference type="NCBI Taxonomy" id="1780362"/>
    <lineage>
        <taxon>Bacteria</taxon>
        <taxon>Pseudomonadati</taxon>
        <taxon>Campylobacterota</taxon>
        <taxon>Epsilonproteobacteria</taxon>
        <taxon>Campylobacterales</taxon>
        <taxon>Campylobacteraceae</taxon>
        <taxon>Campylobacter</taxon>
    </lineage>
</organism>